<dbReference type="Gene3D" id="1.10.3210.10">
    <property type="entry name" value="Hypothetical protein af1432"/>
    <property type="match status" value="1"/>
</dbReference>
<reference evidence="2 3" key="1">
    <citation type="submission" date="2020-08" db="EMBL/GenBank/DDBJ databases">
        <title>Novel species isolated from subtropical streams in China.</title>
        <authorList>
            <person name="Lu H."/>
        </authorList>
    </citation>
    <scope>NUCLEOTIDE SEQUENCE [LARGE SCALE GENOMIC DNA]</scope>
    <source>
        <strain evidence="2 3">CY22W</strain>
    </source>
</reference>
<feature type="domain" description="HDOD" evidence="1">
    <location>
        <begin position="21"/>
        <end position="208"/>
    </location>
</feature>
<dbReference type="InterPro" id="IPR052340">
    <property type="entry name" value="RNase_Y/CdgJ"/>
</dbReference>
<evidence type="ECO:0000313" key="3">
    <source>
        <dbReference type="Proteomes" id="UP000654304"/>
    </source>
</evidence>
<dbReference type="EMBL" id="JACOGD010000004">
    <property type="protein sequence ID" value="MBC3931845.1"/>
    <property type="molecule type" value="Genomic_DNA"/>
</dbReference>
<gene>
    <name evidence="2" type="ORF">H8K43_09200</name>
</gene>
<proteinExistence type="predicted"/>
<evidence type="ECO:0000313" key="2">
    <source>
        <dbReference type="EMBL" id="MBC3931845.1"/>
    </source>
</evidence>
<dbReference type="Pfam" id="PF08668">
    <property type="entry name" value="HDOD"/>
    <property type="match status" value="1"/>
</dbReference>
<sequence>MDGLSMFKMIADQARQGQLVFPTHLEQTLKLKQMLDDPDCHAETASKLISTDPLLSARIVAVANSSAYNRSGNSISNIRTAVSRLGFSQTKILVTALIVRQLNQQLRDPVLIAKARQLWEHTAHVAALAQVIARHITRVDPDTATFAGLIHEVGGFYMISCAGQYPGILDSENEAWSEYGEKLIGRGVLQQLEIPQHVIDAVEFMWKGLAAYPPESLGDTLILANDIAPVSSPLHQHLSPAMQLHTAHLNFEVEDSTLQEILQEKDEEIHSLSHALLA</sequence>
<dbReference type="PROSITE" id="PS51833">
    <property type="entry name" value="HDOD"/>
    <property type="match status" value="1"/>
</dbReference>
<evidence type="ECO:0000259" key="1">
    <source>
        <dbReference type="PROSITE" id="PS51833"/>
    </source>
</evidence>
<keyword evidence="3" id="KW-1185">Reference proteome</keyword>
<accession>A0ABR7A4L0</accession>
<dbReference type="InterPro" id="IPR013976">
    <property type="entry name" value="HDOD"/>
</dbReference>
<protein>
    <submittedName>
        <fullName evidence="2">HDOD domain-containing protein</fullName>
    </submittedName>
</protein>
<dbReference type="PANTHER" id="PTHR33525">
    <property type="match status" value="1"/>
</dbReference>
<comment type="caution">
    <text evidence="2">The sequence shown here is derived from an EMBL/GenBank/DDBJ whole genome shotgun (WGS) entry which is preliminary data.</text>
</comment>
<dbReference type="RefSeq" id="WP_186903556.1">
    <property type="nucleotide sequence ID" value="NZ_JACOGD010000004.1"/>
</dbReference>
<name>A0ABR7A4L0_9BURK</name>
<dbReference type="SUPFAM" id="SSF109604">
    <property type="entry name" value="HD-domain/PDEase-like"/>
    <property type="match status" value="1"/>
</dbReference>
<organism evidence="2 3">
    <name type="scientific">Undibacterium curvum</name>
    <dbReference type="NCBI Taxonomy" id="2762294"/>
    <lineage>
        <taxon>Bacteria</taxon>
        <taxon>Pseudomonadati</taxon>
        <taxon>Pseudomonadota</taxon>
        <taxon>Betaproteobacteria</taxon>
        <taxon>Burkholderiales</taxon>
        <taxon>Oxalobacteraceae</taxon>
        <taxon>Undibacterium</taxon>
    </lineage>
</organism>
<dbReference type="Proteomes" id="UP000654304">
    <property type="component" value="Unassembled WGS sequence"/>
</dbReference>
<dbReference type="PANTHER" id="PTHR33525:SF3">
    <property type="entry name" value="RIBONUCLEASE Y"/>
    <property type="match status" value="1"/>
</dbReference>